<proteinExistence type="predicted"/>
<evidence type="ECO:0000256" key="1">
    <source>
        <dbReference type="SAM" id="MobiDB-lite"/>
    </source>
</evidence>
<evidence type="ECO:0000313" key="3">
    <source>
        <dbReference type="Proteomes" id="UP000800303"/>
    </source>
</evidence>
<evidence type="ECO:0008006" key="4">
    <source>
        <dbReference type="Google" id="ProtNLM"/>
    </source>
</evidence>
<dbReference type="InterPro" id="IPR012505">
    <property type="entry name" value="YbbR"/>
</dbReference>
<gene>
    <name evidence="2" type="ORF">GYN08_21155</name>
</gene>
<dbReference type="InterPro" id="IPR053154">
    <property type="entry name" value="c-di-AMP_regulator"/>
</dbReference>
<dbReference type="PANTHER" id="PTHR37804">
    <property type="entry name" value="CDAA REGULATORY PROTEIN CDAR"/>
    <property type="match status" value="1"/>
</dbReference>
<name>A0ABX0FCL7_9BACL</name>
<organism evidence="2 3">
    <name type="scientific">Saccharibacillus alkalitolerans</name>
    <dbReference type="NCBI Taxonomy" id="2705290"/>
    <lineage>
        <taxon>Bacteria</taxon>
        <taxon>Bacillati</taxon>
        <taxon>Bacillota</taxon>
        <taxon>Bacilli</taxon>
        <taxon>Bacillales</taxon>
        <taxon>Paenibacillaceae</taxon>
        <taxon>Saccharibacillus</taxon>
    </lineage>
</organism>
<dbReference type="Gene3D" id="2.170.120.30">
    <property type="match status" value="2"/>
</dbReference>
<dbReference type="Proteomes" id="UP000800303">
    <property type="component" value="Unassembled WGS sequence"/>
</dbReference>
<evidence type="ECO:0000313" key="2">
    <source>
        <dbReference type="EMBL" id="NGZ77805.1"/>
    </source>
</evidence>
<protein>
    <recommendedName>
        <fullName evidence="4">YbbR domain-containing protein</fullName>
    </recommendedName>
</protein>
<comment type="caution">
    <text evidence="2">The sequence shown here is derived from an EMBL/GenBank/DDBJ whole genome shotgun (WGS) entry which is preliminary data.</text>
</comment>
<sequence>MDKWLANNTAAKVIALAVAVILWAMVHVDTDAPTLTRTTQGNQTITNLAIEPYGFDSDKYVLQSIDPQRVSVEISGQRSQITSLLTNEYQVKMDLSSINEPGQYTVPLQFDPPSGVDLLSIEPSRVTVTIEEKVTQKFNAAILTTGTPAAGFTELDPVFEEGSEVQVTLPASEMKQVQKVQGEISVAGANENISGRVKLVAYSKNGEVLDDAVIEPSSIKVQIPVSSNVSSKTLPLNVSYSGKLPNGLVLSDVKAGAQQVTLYGAEGALDRVESYPPVTLDLSEITKEGATTYTKSLAAPSGVERIQPSSVSYTVTVVPYEKKVIRQVPVALTGQQEGTKAVITEPASGQMDVTIMGAPSLVSDVTVSDIKLTADLGGLGVGTHQVRLKVELPEYIETEGTSPPSVTVEIADIEEETETTPPAATEPETGKPSEPKPPSEGTDAGQGTGSENDASKQPPDQEEQGTDNPGNAPVTPEEPQPSESTAPDGVQPQPGEDSGNGSAETETAPEQSSDAGGGTQTP</sequence>
<feature type="compositionally biased region" description="Polar residues" evidence="1">
    <location>
        <begin position="499"/>
        <end position="514"/>
    </location>
</feature>
<keyword evidence="3" id="KW-1185">Reference proteome</keyword>
<dbReference type="Gene3D" id="2.170.120.40">
    <property type="entry name" value="YbbR-like domain"/>
    <property type="match status" value="2"/>
</dbReference>
<dbReference type="EMBL" id="JAAFGS010000011">
    <property type="protein sequence ID" value="NGZ77805.1"/>
    <property type="molecule type" value="Genomic_DNA"/>
</dbReference>
<dbReference type="PANTHER" id="PTHR37804:SF1">
    <property type="entry name" value="CDAA REGULATORY PROTEIN CDAR"/>
    <property type="match status" value="1"/>
</dbReference>
<feature type="region of interest" description="Disordered" evidence="1">
    <location>
        <begin position="415"/>
        <end position="522"/>
    </location>
</feature>
<accession>A0ABX0FCL7</accession>
<reference evidence="2 3" key="1">
    <citation type="submission" date="2020-01" db="EMBL/GenBank/DDBJ databases">
        <title>Polyphasic characterisation and genomic insights into a novel alkali tolerant bacterium VR-M41.</title>
        <authorList>
            <person name="Vemuluri V.R."/>
        </authorList>
    </citation>
    <scope>NUCLEOTIDE SEQUENCE [LARGE SCALE GENOMIC DNA]</scope>
    <source>
        <strain evidence="2 3">VR-M41</strain>
    </source>
</reference>
<dbReference type="Pfam" id="PF07949">
    <property type="entry name" value="YbbR"/>
    <property type="match status" value="3"/>
</dbReference>
<dbReference type="RefSeq" id="WP_166278929.1">
    <property type="nucleotide sequence ID" value="NZ_JAAFGS010000011.1"/>
</dbReference>